<comment type="subcellular location">
    <subcellularLocation>
        <location evidence="1">Nucleus</location>
    </subcellularLocation>
</comment>
<reference evidence="5 6" key="1">
    <citation type="journal article" date="2019" name="Sci. Rep.">
        <title>Orb-weaving spider Araneus ventricosus genome elucidates the spidroin gene catalogue.</title>
        <authorList>
            <person name="Kono N."/>
            <person name="Nakamura H."/>
            <person name="Ohtoshi R."/>
            <person name="Moran D.A.P."/>
            <person name="Shinohara A."/>
            <person name="Yoshida Y."/>
            <person name="Fujiwara M."/>
            <person name="Mori M."/>
            <person name="Tomita M."/>
            <person name="Arakawa K."/>
        </authorList>
    </citation>
    <scope>NUCLEOTIDE SEQUENCE [LARGE SCALE GENOMIC DNA]</scope>
</reference>
<dbReference type="EMBL" id="BGPR01003733">
    <property type="protein sequence ID" value="GBM91774.1"/>
    <property type="molecule type" value="Genomic_DNA"/>
</dbReference>
<dbReference type="Pfam" id="PF10545">
    <property type="entry name" value="MADF_DNA_bdg"/>
    <property type="match status" value="1"/>
</dbReference>
<proteinExistence type="predicted"/>
<evidence type="ECO:0000259" key="3">
    <source>
        <dbReference type="PROSITE" id="PS51029"/>
    </source>
</evidence>
<dbReference type="GO" id="GO:0005634">
    <property type="term" value="C:nucleus"/>
    <property type="evidence" value="ECO:0007669"/>
    <property type="project" value="UniProtKB-SubCell"/>
</dbReference>
<dbReference type="PROSITE" id="PS51031">
    <property type="entry name" value="BESS"/>
    <property type="match status" value="1"/>
</dbReference>
<evidence type="ECO:0000256" key="1">
    <source>
        <dbReference type="PROSITE-ProRule" id="PRU00371"/>
    </source>
</evidence>
<dbReference type="InterPro" id="IPR006578">
    <property type="entry name" value="MADF-dom"/>
</dbReference>
<feature type="region of interest" description="Disordered" evidence="2">
    <location>
        <begin position="415"/>
        <end position="435"/>
    </location>
</feature>
<keyword evidence="1" id="KW-0539">Nucleus</keyword>
<dbReference type="PANTHER" id="PTHR12243:SF69">
    <property type="entry name" value="SI:CH73-59F11.3"/>
    <property type="match status" value="1"/>
</dbReference>
<evidence type="ECO:0008006" key="7">
    <source>
        <dbReference type="Google" id="ProtNLM"/>
    </source>
</evidence>
<dbReference type="SMART" id="SM00595">
    <property type="entry name" value="MADF"/>
    <property type="match status" value="1"/>
</dbReference>
<dbReference type="GO" id="GO:0005667">
    <property type="term" value="C:transcription regulator complex"/>
    <property type="evidence" value="ECO:0007669"/>
    <property type="project" value="TreeGrafter"/>
</dbReference>
<keyword evidence="6" id="KW-1185">Reference proteome</keyword>
<gene>
    <name evidence="5" type="ORF">AVEN_137530_1</name>
</gene>
<dbReference type="InterPro" id="IPR039353">
    <property type="entry name" value="TF_Adf1"/>
</dbReference>
<dbReference type="OrthoDB" id="6437836at2759"/>
<accession>A0A4Y2JPA7</accession>
<evidence type="ECO:0000313" key="5">
    <source>
        <dbReference type="EMBL" id="GBM91774.1"/>
    </source>
</evidence>
<organism evidence="5 6">
    <name type="scientific">Araneus ventricosus</name>
    <name type="common">Orbweaver spider</name>
    <name type="synonym">Epeira ventricosa</name>
    <dbReference type="NCBI Taxonomy" id="182803"/>
    <lineage>
        <taxon>Eukaryota</taxon>
        <taxon>Metazoa</taxon>
        <taxon>Ecdysozoa</taxon>
        <taxon>Arthropoda</taxon>
        <taxon>Chelicerata</taxon>
        <taxon>Arachnida</taxon>
        <taxon>Araneae</taxon>
        <taxon>Araneomorphae</taxon>
        <taxon>Entelegynae</taxon>
        <taxon>Araneoidea</taxon>
        <taxon>Araneidae</taxon>
        <taxon>Araneus</taxon>
    </lineage>
</organism>
<protein>
    <recommendedName>
        <fullName evidence="7">BESS domain-containing protein</fullName>
    </recommendedName>
</protein>
<evidence type="ECO:0000259" key="4">
    <source>
        <dbReference type="PROSITE" id="PS51031"/>
    </source>
</evidence>
<comment type="caution">
    <text evidence="5">The sequence shown here is derived from an EMBL/GenBank/DDBJ whole genome shotgun (WGS) entry which is preliminary data.</text>
</comment>
<name>A0A4Y2JPA7_ARAVE</name>
<feature type="domain" description="MADF" evidence="3">
    <location>
        <begin position="299"/>
        <end position="392"/>
    </location>
</feature>
<sequence>MKSINVLKDRRREAPLNRAKALHTDAGVPLGPCTCSQIAIFEDWLYVRIVVIPSDISNQVSYRGRDRSRRINLWLHNGHYDIIKSLKGFYGTNNYCESCDKPFQNIEDHRCDNAYHECLSTACKDNSRDMATVTGNVDPPNVLKHIKLFQDSKNIQYIYQCRKYCKIIGGVQKHYIVVGQHNACHCKQYVVTVEHKVTNTRVVFGKSCGCEATHDPVFFNGAVHTNSTKFRNRLSPRTFPRLPMGSLRFWRQIVGWYYRNKLQCSDVILFASGIRPGWMAVSEAESIFEGEKMSFTKENLISEIEKRPAIWAMKIPEYSDKNIRRCWEEVTECFSNEGCSEKEKNSLNALLQKKWENIRDRFSRELGEKPKSGDGTPYMYSQQLQFLRDILAFRKTTNSLVPDVQVCGDTDFNVPSPSTDVTEEATKPPPRKRSRTNNHLVEKKIIEVLEKNMTDRQEIAKNNQDADRLYILSLLPTLKSIQPHLILKAKMKILEVLDEFPIINDPNYNNEPQTIEILYLSQSESDLTENMF</sequence>
<dbReference type="GO" id="GO:0003677">
    <property type="term" value="F:DNA binding"/>
    <property type="evidence" value="ECO:0007669"/>
    <property type="project" value="InterPro"/>
</dbReference>
<feature type="domain" description="BESS" evidence="4">
    <location>
        <begin position="464"/>
        <end position="503"/>
    </location>
</feature>
<dbReference type="PANTHER" id="PTHR12243">
    <property type="entry name" value="MADF DOMAIN TRANSCRIPTION FACTOR"/>
    <property type="match status" value="1"/>
</dbReference>
<evidence type="ECO:0000313" key="6">
    <source>
        <dbReference type="Proteomes" id="UP000499080"/>
    </source>
</evidence>
<dbReference type="Pfam" id="PF02944">
    <property type="entry name" value="BESS"/>
    <property type="match status" value="1"/>
</dbReference>
<evidence type="ECO:0000256" key="2">
    <source>
        <dbReference type="SAM" id="MobiDB-lite"/>
    </source>
</evidence>
<dbReference type="PROSITE" id="PS51029">
    <property type="entry name" value="MADF"/>
    <property type="match status" value="1"/>
</dbReference>
<dbReference type="InterPro" id="IPR004210">
    <property type="entry name" value="BESS_motif"/>
</dbReference>
<dbReference type="GO" id="GO:0006357">
    <property type="term" value="P:regulation of transcription by RNA polymerase II"/>
    <property type="evidence" value="ECO:0007669"/>
    <property type="project" value="TreeGrafter"/>
</dbReference>
<dbReference type="AlphaFoldDB" id="A0A4Y2JPA7"/>
<dbReference type="Proteomes" id="UP000499080">
    <property type="component" value="Unassembled WGS sequence"/>
</dbReference>